<evidence type="ECO:0008006" key="3">
    <source>
        <dbReference type="Google" id="ProtNLM"/>
    </source>
</evidence>
<protein>
    <recommendedName>
        <fullName evidence="3">AAA+ ATPase domain-containing protein</fullName>
    </recommendedName>
</protein>
<dbReference type="AlphaFoldDB" id="A0A0C2D311"/>
<evidence type="ECO:0000313" key="2">
    <source>
        <dbReference type="Proteomes" id="UP000031599"/>
    </source>
</evidence>
<accession>A0A0C2D311</accession>
<dbReference type="Proteomes" id="UP000031599">
    <property type="component" value="Unassembled WGS sequence"/>
</dbReference>
<organism evidence="1 2">
    <name type="scientific">Enhygromyxa salina</name>
    <dbReference type="NCBI Taxonomy" id="215803"/>
    <lineage>
        <taxon>Bacteria</taxon>
        <taxon>Pseudomonadati</taxon>
        <taxon>Myxococcota</taxon>
        <taxon>Polyangia</taxon>
        <taxon>Nannocystales</taxon>
        <taxon>Nannocystaceae</taxon>
        <taxon>Enhygromyxa</taxon>
    </lineage>
</organism>
<name>A0A0C2D311_9BACT</name>
<dbReference type="EMBL" id="JMCC02000021">
    <property type="protein sequence ID" value="KIG17631.1"/>
    <property type="molecule type" value="Genomic_DNA"/>
</dbReference>
<comment type="caution">
    <text evidence="1">The sequence shown here is derived from an EMBL/GenBank/DDBJ whole genome shotgun (WGS) entry which is preliminary data.</text>
</comment>
<dbReference type="RefSeq" id="WP_052548052.1">
    <property type="nucleotide sequence ID" value="NZ_JMCC02000021.1"/>
</dbReference>
<reference evidence="1 2" key="1">
    <citation type="submission" date="2014-12" db="EMBL/GenBank/DDBJ databases">
        <title>Genome assembly of Enhygromyxa salina DSM 15201.</title>
        <authorList>
            <person name="Sharma G."/>
            <person name="Subramanian S."/>
        </authorList>
    </citation>
    <scope>NUCLEOTIDE SEQUENCE [LARGE SCALE GENOMIC DNA]</scope>
    <source>
        <strain evidence="1 2">DSM 15201</strain>
    </source>
</reference>
<gene>
    <name evidence="1" type="ORF">DB30_02906</name>
</gene>
<proteinExistence type="predicted"/>
<evidence type="ECO:0000313" key="1">
    <source>
        <dbReference type="EMBL" id="KIG17631.1"/>
    </source>
</evidence>
<sequence>MYLERTRVVGLGPFDHIEVEFCDRPGEPRLLTVIHGDGGTGKTALLSAISATRPAHHVVQTSVWRRPGATPHVVCDWRLGAEDPERPHALRVSTPGVTVEGDDQAEQLRRRELVHFDRMLAEKGGFAFVGIPGSRRFPRGSLVIGDPARTVLRADTRGAPGFQDQNGVELTRPIKLLLGYAGLSTALAGDSRGESGADPRCLGVAIHEALDELLGLAGFNYRGLSPRTFEPRFETPGGEVLPFDALPAQVRQLVCFATIPTHQLWVANRGADPRHCEGTVLIDDVELNLSAAVQLELIGSLRRILPKAQWVLATSSPALAHAATLGSTVTLRREAGSDRIAAYEGELSLTH</sequence>